<dbReference type="PANTHER" id="PTHR38111:SF6">
    <property type="entry name" value="FINGER DOMAIN PROTEIN, PUTATIVE (AFU_ORTHOLOGUE AFUA_8G01940)-RELATED"/>
    <property type="match status" value="1"/>
</dbReference>
<name>A0A1L9T7V9_9EURO</name>
<evidence type="ECO:0000313" key="2">
    <source>
        <dbReference type="EMBL" id="OJJ55534.1"/>
    </source>
</evidence>
<proteinExistence type="predicted"/>
<dbReference type="EMBL" id="KV878592">
    <property type="protein sequence ID" value="OJJ55534.1"/>
    <property type="molecule type" value="Genomic_DNA"/>
</dbReference>
<gene>
    <name evidence="2" type="ORF">ASPSYDRAFT_48746</name>
</gene>
<dbReference type="PANTHER" id="PTHR38111">
    <property type="entry name" value="ZN(2)-C6 FUNGAL-TYPE DOMAIN-CONTAINING PROTEIN-RELATED"/>
    <property type="match status" value="1"/>
</dbReference>
<dbReference type="STRING" id="1036612.A0A1L9T7V9"/>
<dbReference type="GeneID" id="63763765"/>
<evidence type="ECO:0000313" key="3">
    <source>
        <dbReference type="Proteomes" id="UP000184356"/>
    </source>
</evidence>
<organism evidence="2 3">
    <name type="scientific">Aspergillus sydowii CBS 593.65</name>
    <dbReference type="NCBI Taxonomy" id="1036612"/>
    <lineage>
        <taxon>Eukaryota</taxon>
        <taxon>Fungi</taxon>
        <taxon>Dikarya</taxon>
        <taxon>Ascomycota</taxon>
        <taxon>Pezizomycotina</taxon>
        <taxon>Eurotiomycetes</taxon>
        <taxon>Eurotiomycetidae</taxon>
        <taxon>Eurotiales</taxon>
        <taxon>Aspergillaceae</taxon>
        <taxon>Aspergillus</taxon>
        <taxon>Aspergillus subgen. Nidulantes</taxon>
    </lineage>
</organism>
<sequence length="508" mass="56647">MRPSQPSRKPRSRAKNGPAFVFVDASNDRSGRPHDEVSRAQIRRQAARSGRKSQGGQSTGKDDKHAFNPESALLQLVQGRGPPILTTQPSFSGYEALRAKYNFDITYLTSFTDVDVGKSASLFLHEHGDGQAAHLTRLLQQQSSSSFLSYLPSRYGASAVLDDAMHCLAARAGQIFGFNVTAGTISALYARALQSLQSALTDNGLCLSADVYCATRLLTLYELIGLPEANHWVLHNRGGIKLVELRGPDNHQTRFDWMLLKSQGPSILVDELYRRKTSIFEAPAWQQLFSHASCSETNPDMSLWWEIFSSVSFLTGIMKNMLDLFQNPLPDGLPYTQARSDLRTVTLDRAQSIHSRLHEIHARSQLAGSPSLFDLPITPESPDRIRLRGFFLYSLMQICRALATISGCPASRATAEEEAQALAAQALLIQYATTDLDPAMSWHFGQRNALAESIIGTRAEWISERDFNGLSKLEEGGEEREREMFLGARWLVWYESWTNRYLSVALET</sequence>
<dbReference type="AlphaFoldDB" id="A0A1L9T7V9"/>
<dbReference type="InterPro" id="IPR053178">
    <property type="entry name" value="Osmoadaptation_assoc"/>
</dbReference>
<dbReference type="Proteomes" id="UP000184356">
    <property type="component" value="Unassembled WGS sequence"/>
</dbReference>
<keyword evidence="3" id="KW-1185">Reference proteome</keyword>
<reference evidence="3" key="1">
    <citation type="journal article" date="2017" name="Genome Biol.">
        <title>Comparative genomics reveals high biological diversity and specific adaptations in the industrially and medically important fungal genus Aspergillus.</title>
        <authorList>
            <person name="de Vries R.P."/>
            <person name="Riley R."/>
            <person name="Wiebenga A."/>
            <person name="Aguilar-Osorio G."/>
            <person name="Amillis S."/>
            <person name="Uchima C.A."/>
            <person name="Anderluh G."/>
            <person name="Asadollahi M."/>
            <person name="Askin M."/>
            <person name="Barry K."/>
            <person name="Battaglia E."/>
            <person name="Bayram O."/>
            <person name="Benocci T."/>
            <person name="Braus-Stromeyer S.A."/>
            <person name="Caldana C."/>
            <person name="Canovas D."/>
            <person name="Cerqueira G.C."/>
            <person name="Chen F."/>
            <person name="Chen W."/>
            <person name="Choi C."/>
            <person name="Clum A."/>
            <person name="Dos Santos R.A."/>
            <person name="Damasio A.R."/>
            <person name="Diallinas G."/>
            <person name="Emri T."/>
            <person name="Fekete E."/>
            <person name="Flipphi M."/>
            <person name="Freyberg S."/>
            <person name="Gallo A."/>
            <person name="Gournas C."/>
            <person name="Habgood R."/>
            <person name="Hainaut M."/>
            <person name="Harispe M.L."/>
            <person name="Henrissat B."/>
            <person name="Hilden K.S."/>
            <person name="Hope R."/>
            <person name="Hossain A."/>
            <person name="Karabika E."/>
            <person name="Karaffa L."/>
            <person name="Karanyi Z."/>
            <person name="Krasevec N."/>
            <person name="Kuo A."/>
            <person name="Kusch H."/>
            <person name="LaButti K."/>
            <person name="Lagendijk E.L."/>
            <person name="Lapidus A."/>
            <person name="Levasseur A."/>
            <person name="Lindquist E."/>
            <person name="Lipzen A."/>
            <person name="Logrieco A.F."/>
            <person name="MacCabe A."/>
            <person name="Maekelae M.R."/>
            <person name="Malavazi I."/>
            <person name="Melin P."/>
            <person name="Meyer V."/>
            <person name="Mielnichuk N."/>
            <person name="Miskei M."/>
            <person name="Molnar A.P."/>
            <person name="Mule G."/>
            <person name="Ngan C.Y."/>
            <person name="Orejas M."/>
            <person name="Orosz E."/>
            <person name="Ouedraogo J.P."/>
            <person name="Overkamp K.M."/>
            <person name="Park H.-S."/>
            <person name="Perrone G."/>
            <person name="Piumi F."/>
            <person name="Punt P.J."/>
            <person name="Ram A.F."/>
            <person name="Ramon A."/>
            <person name="Rauscher S."/>
            <person name="Record E."/>
            <person name="Riano-Pachon D.M."/>
            <person name="Robert V."/>
            <person name="Roehrig J."/>
            <person name="Ruller R."/>
            <person name="Salamov A."/>
            <person name="Salih N.S."/>
            <person name="Samson R.A."/>
            <person name="Sandor E."/>
            <person name="Sanguinetti M."/>
            <person name="Schuetze T."/>
            <person name="Sepcic K."/>
            <person name="Shelest E."/>
            <person name="Sherlock G."/>
            <person name="Sophianopoulou V."/>
            <person name="Squina F.M."/>
            <person name="Sun H."/>
            <person name="Susca A."/>
            <person name="Todd R.B."/>
            <person name="Tsang A."/>
            <person name="Unkles S.E."/>
            <person name="van de Wiele N."/>
            <person name="van Rossen-Uffink D."/>
            <person name="Oliveira J.V."/>
            <person name="Vesth T.C."/>
            <person name="Visser J."/>
            <person name="Yu J.-H."/>
            <person name="Zhou M."/>
            <person name="Andersen M.R."/>
            <person name="Archer D.B."/>
            <person name="Baker S.E."/>
            <person name="Benoit I."/>
            <person name="Brakhage A.A."/>
            <person name="Braus G.H."/>
            <person name="Fischer R."/>
            <person name="Frisvad J.C."/>
            <person name="Goldman G.H."/>
            <person name="Houbraken J."/>
            <person name="Oakley B."/>
            <person name="Pocsi I."/>
            <person name="Scazzocchio C."/>
            <person name="Seiboth B."/>
            <person name="vanKuyk P.A."/>
            <person name="Wortman J."/>
            <person name="Dyer P.S."/>
            <person name="Grigoriev I.V."/>
        </authorList>
    </citation>
    <scope>NUCLEOTIDE SEQUENCE [LARGE SCALE GENOMIC DNA]</scope>
    <source>
        <strain evidence="3">CBS 593.65</strain>
    </source>
</reference>
<dbReference type="VEuPathDB" id="FungiDB:ASPSYDRAFT_48746"/>
<feature type="compositionally biased region" description="Basic residues" evidence="1">
    <location>
        <begin position="41"/>
        <end position="51"/>
    </location>
</feature>
<protein>
    <recommendedName>
        <fullName evidence="4">Transcription factor domain-containing protein</fullName>
    </recommendedName>
</protein>
<dbReference type="OrthoDB" id="5126878at2759"/>
<feature type="region of interest" description="Disordered" evidence="1">
    <location>
        <begin position="1"/>
        <end position="67"/>
    </location>
</feature>
<accession>A0A1L9T7V9</accession>
<evidence type="ECO:0008006" key="4">
    <source>
        <dbReference type="Google" id="ProtNLM"/>
    </source>
</evidence>
<evidence type="ECO:0000256" key="1">
    <source>
        <dbReference type="SAM" id="MobiDB-lite"/>
    </source>
</evidence>
<feature type="compositionally biased region" description="Basic and acidic residues" evidence="1">
    <location>
        <begin position="26"/>
        <end position="38"/>
    </location>
</feature>
<dbReference type="RefSeq" id="XP_040699340.1">
    <property type="nucleotide sequence ID" value="XM_040847692.1"/>
</dbReference>